<dbReference type="EMBL" id="CVRI01000051">
    <property type="protein sequence ID" value="CRK99596.1"/>
    <property type="molecule type" value="Genomic_DNA"/>
</dbReference>
<sequence length="150" mass="17492">MNSKLKRFPKSINQKQSREMKIKGKENNRKVIRLLLASPNRFDLTWFGAAMSITTCFNFINIKCTVKFSIHNAFNSPWKTFYLRCVANRQRRIVEVLKANNTCIGYEYRIKLSEDLMCQLRLFALLLPCFIAAWCSPPLMTCTRILDASN</sequence>
<gene>
    <name evidence="1" type="ORF">CLUMA_CG012908</name>
</gene>
<protein>
    <submittedName>
        <fullName evidence="1">CLUMA_CG012908, isoform A</fullName>
    </submittedName>
</protein>
<proteinExistence type="predicted"/>
<reference evidence="1 2" key="1">
    <citation type="submission" date="2015-04" db="EMBL/GenBank/DDBJ databases">
        <authorList>
            <person name="Syromyatnikov M.Y."/>
            <person name="Popov V.N."/>
        </authorList>
    </citation>
    <scope>NUCLEOTIDE SEQUENCE [LARGE SCALE GENOMIC DNA]</scope>
</reference>
<accession>A0A1J1IJ75</accession>
<keyword evidence="2" id="KW-1185">Reference proteome</keyword>
<dbReference type="AlphaFoldDB" id="A0A1J1IJ75"/>
<dbReference type="Proteomes" id="UP000183832">
    <property type="component" value="Unassembled WGS sequence"/>
</dbReference>
<name>A0A1J1IJ75_9DIPT</name>
<evidence type="ECO:0000313" key="2">
    <source>
        <dbReference type="Proteomes" id="UP000183832"/>
    </source>
</evidence>
<evidence type="ECO:0000313" key="1">
    <source>
        <dbReference type="EMBL" id="CRK99596.1"/>
    </source>
</evidence>
<organism evidence="1 2">
    <name type="scientific">Clunio marinus</name>
    <dbReference type="NCBI Taxonomy" id="568069"/>
    <lineage>
        <taxon>Eukaryota</taxon>
        <taxon>Metazoa</taxon>
        <taxon>Ecdysozoa</taxon>
        <taxon>Arthropoda</taxon>
        <taxon>Hexapoda</taxon>
        <taxon>Insecta</taxon>
        <taxon>Pterygota</taxon>
        <taxon>Neoptera</taxon>
        <taxon>Endopterygota</taxon>
        <taxon>Diptera</taxon>
        <taxon>Nematocera</taxon>
        <taxon>Chironomoidea</taxon>
        <taxon>Chironomidae</taxon>
        <taxon>Clunio</taxon>
    </lineage>
</organism>